<evidence type="ECO:0000313" key="3">
    <source>
        <dbReference type="EMBL" id="KAF2803029.1"/>
    </source>
</evidence>
<feature type="region of interest" description="Disordered" evidence="1">
    <location>
        <begin position="422"/>
        <end position="581"/>
    </location>
</feature>
<dbReference type="InterPro" id="IPR048263">
    <property type="entry name" value="Arb2"/>
</dbReference>
<organism evidence="3">
    <name type="scientific">Mytilinidion resinicola</name>
    <dbReference type="NCBI Taxonomy" id="574789"/>
    <lineage>
        <taxon>Eukaryota</taxon>
        <taxon>Fungi</taxon>
        <taxon>Dikarya</taxon>
        <taxon>Ascomycota</taxon>
        <taxon>Pezizomycotina</taxon>
        <taxon>Dothideomycetes</taxon>
        <taxon>Pleosporomycetidae</taxon>
        <taxon>Mytilinidiales</taxon>
        <taxon>Mytilinidiaceae</taxon>
        <taxon>Mytilinidion</taxon>
    </lineage>
</organism>
<dbReference type="PANTHER" id="PTHR21357">
    <property type="entry name" value="FAM172 FAMILY PROTEIN HOMOLOG CG10038"/>
    <property type="match status" value="1"/>
</dbReference>
<evidence type="ECO:0000259" key="2">
    <source>
        <dbReference type="Pfam" id="PF22749"/>
    </source>
</evidence>
<feature type="compositionally biased region" description="Basic and acidic residues" evidence="1">
    <location>
        <begin position="510"/>
        <end position="522"/>
    </location>
</feature>
<feature type="compositionally biased region" description="Gly residues" evidence="1">
    <location>
        <begin position="698"/>
        <end position="707"/>
    </location>
</feature>
<evidence type="ECO:0000313" key="4">
    <source>
        <dbReference type="Proteomes" id="UP000504636"/>
    </source>
</evidence>
<evidence type="ECO:0000256" key="1">
    <source>
        <dbReference type="SAM" id="MobiDB-lite"/>
    </source>
</evidence>
<sequence>MFRLREGGVEPDPVYPANLKELGYFVTDEGFIKLIEDPRLNFNFYHTTDPRHNEVHREAMHIVTRAEIYSRLEALGIYRYYLPGFSKEPPPSSEYQPHLPILATEADILKTRKRVIVIVNDSRQDLGILAYRLLHRSEGLDGGSVAKLVKEMVKRSTDEHTNKAAQLLAQPGDVHDGGPPGIIVLNTGQQYFSYKRNEAMTITSWQALQQKTRIHGDISIADANKVPGNETPRDHIMYVFKHIIGRKEYVHPDAELYVVGIESGAKDLLMLMNRNENVATTLFPNRTHSAPFPSQIKAMACIQPDTAADVITNPHLASFLRHRTRAWVKPEYDEPAGMPVAKPIQVDGAWVQTEPDSRQKKLSGAAMIWPQNHKISWLEVIAEPETEPKKLGKLRKIASSVQDKVQDKLDILKPKKIVSALSPKKKDATASYGEEADPTKPGSTNALLSSPTEIDPHSLGVLDSPSPSSSNTIRAAGEPSKEPLFSLIDDPSVGDENARPTTGTQPQLPSDERKEELVERPKAPTPSSSKSKGPATASTEGPTTSTGTPLPLGPITEDTGKYLPPVPASEDNPFAASTEGIPFVDPTPRYNANTPFSSYSNPICPTFSGGPGVDDAPADHPECVFPRVFKSVLDFFEEVARNPENYRNPDIPEIVKYFPPAEASGSGAKYPSELDRLAELEHGCLIRDDGSIRDQGGDEGPVGGAAPSGGAPNSGSSIAPWKTQCEGPMTEVAGQKVSEQALKDAGLDVV</sequence>
<evidence type="ECO:0000313" key="5">
    <source>
        <dbReference type="RefSeq" id="XP_033569993.1"/>
    </source>
</evidence>
<dbReference type="GO" id="GO:0035197">
    <property type="term" value="F:siRNA binding"/>
    <property type="evidence" value="ECO:0007669"/>
    <property type="project" value="TreeGrafter"/>
</dbReference>
<protein>
    <recommendedName>
        <fullName evidence="2">Arb2 domain-containing protein</fullName>
    </recommendedName>
</protein>
<feature type="region of interest" description="Disordered" evidence="1">
    <location>
        <begin position="688"/>
        <end position="723"/>
    </location>
</feature>
<dbReference type="GO" id="GO:0005634">
    <property type="term" value="C:nucleus"/>
    <property type="evidence" value="ECO:0007669"/>
    <property type="project" value="TreeGrafter"/>
</dbReference>
<dbReference type="OrthoDB" id="421951at2759"/>
<reference evidence="3 5" key="1">
    <citation type="journal article" date="2020" name="Stud. Mycol.">
        <title>101 Dothideomycetes genomes: a test case for predicting lifestyles and emergence of pathogens.</title>
        <authorList>
            <person name="Haridas S."/>
            <person name="Albert R."/>
            <person name="Binder M."/>
            <person name="Bloem J."/>
            <person name="Labutti K."/>
            <person name="Salamov A."/>
            <person name="Andreopoulos B."/>
            <person name="Baker S."/>
            <person name="Barry K."/>
            <person name="Bills G."/>
            <person name="Bluhm B."/>
            <person name="Cannon C."/>
            <person name="Castanera R."/>
            <person name="Culley D."/>
            <person name="Daum C."/>
            <person name="Ezra D."/>
            <person name="Gonzalez J."/>
            <person name="Henrissat B."/>
            <person name="Kuo A."/>
            <person name="Liang C."/>
            <person name="Lipzen A."/>
            <person name="Lutzoni F."/>
            <person name="Magnuson J."/>
            <person name="Mondo S."/>
            <person name="Nolan M."/>
            <person name="Ohm R."/>
            <person name="Pangilinan J."/>
            <person name="Park H.-J."/>
            <person name="Ramirez L."/>
            <person name="Alfaro M."/>
            <person name="Sun H."/>
            <person name="Tritt A."/>
            <person name="Yoshinaga Y."/>
            <person name="Zwiers L.-H."/>
            <person name="Turgeon B."/>
            <person name="Goodwin S."/>
            <person name="Spatafora J."/>
            <person name="Crous P."/>
            <person name="Grigoriev I."/>
        </authorList>
    </citation>
    <scope>NUCLEOTIDE SEQUENCE</scope>
    <source>
        <strain evidence="3 5">CBS 304.34</strain>
    </source>
</reference>
<dbReference type="Proteomes" id="UP000504636">
    <property type="component" value="Unplaced"/>
</dbReference>
<dbReference type="GeneID" id="54459268"/>
<reference evidence="5" key="2">
    <citation type="submission" date="2020-04" db="EMBL/GenBank/DDBJ databases">
        <authorList>
            <consortium name="NCBI Genome Project"/>
        </authorList>
    </citation>
    <scope>NUCLEOTIDE SEQUENCE</scope>
    <source>
        <strain evidence="5">CBS 304.34</strain>
    </source>
</reference>
<gene>
    <name evidence="3 5" type="ORF">BDZ99DRAFT_454313</name>
</gene>
<feature type="compositionally biased region" description="Low complexity" evidence="1">
    <location>
        <begin position="708"/>
        <end position="720"/>
    </location>
</feature>
<dbReference type="PANTHER" id="PTHR21357:SF4">
    <property type="entry name" value="FAM172 FAMILY PROTEIN HOMOLOG CG10038"/>
    <property type="match status" value="1"/>
</dbReference>
<feature type="compositionally biased region" description="Polar residues" evidence="1">
    <location>
        <begin position="499"/>
        <end position="508"/>
    </location>
</feature>
<dbReference type="RefSeq" id="XP_033569993.1">
    <property type="nucleotide sequence ID" value="XM_033718375.1"/>
</dbReference>
<feature type="compositionally biased region" description="Polar residues" evidence="1">
    <location>
        <begin position="441"/>
        <end position="452"/>
    </location>
</feature>
<dbReference type="EMBL" id="MU003720">
    <property type="protein sequence ID" value="KAF2803029.1"/>
    <property type="molecule type" value="Genomic_DNA"/>
</dbReference>
<name>A0A6A6Y311_9PEZI</name>
<dbReference type="AlphaFoldDB" id="A0A6A6Y311"/>
<dbReference type="Pfam" id="PF22749">
    <property type="entry name" value="Arb2"/>
    <property type="match status" value="1"/>
</dbReference>
<accession>A0A6A6Y311</accession>
<keyword evidence="4" id="KW-1185">Reference proteome</keyword>
<feature type="compositionally biased region" description="Low complexity" evidence="1">
    <location>
        <begin position="525"/>
        <end position="557"/>
    </location>
</feature>
<feature type="domain" description="Arb2" evidence="2">
    <location>
        <begin position="15"/>
        <end position="328"/>
    </location>
</feature>
<dbReference type="GO" id="GO:0031048">
    <property type="term" value="P:regulatory ncRNA-mediated heterochromatin formation"/>
    <property type="evidence" value="ECO:0007669"/>
    <property type="project" value="TreeGrafter"/>
</dbReference>
<dbReference type="InterPro" id="IPR053858">
    <property type="entry name" value="Arb2_dom"/>
</dbReference>
<proteinExistence type="predicted"/>
<reference evidence="5" key="3">
    <citation type="submission" date="2025-04" db="UniProtKB">
        <authorList>
            <consortium name="RefSeq"/>
        </authorList>
    </citation>
    <scope>IDENTIFICATION</scope>
    <source>
        <strain evidence="5">CBS 304.34</strain>
    </source>
</reference>